<dbReference type="RefSeq" id="XP_004179887.1">
    <property type="nucleotide sequence ID" value="XM_004179839.1"/>
</dbReference>
<dbReference type="InterPro" id="IPR020846">
    <property type="entry name" value="MFS_dom"/>
</dbReference>
<keyword evidence="2" id="KW-0813">Transport</keyword>
<dbReference type="SUPFAM" id="SSF103473">
    <property type="entry name" value="MFS general substrate transporter"/>
    <property type="match status" value="1"/>
</dbReference>
<dbReference type="InParanoid" id="I2H1W6"/>
<dbReference type="GeneID" id="14495348"/>
<evidence type="ECO:0000256" key="1">
    <source>
        <dbReference type="ARBA" id="ARBA00004141"/>
    </source>
</evidence>
<dbReference type="PANTHER" id="PTHR43791:SF101">
    <property type="entry name" value="HIGH-AFFINITY NICOTINIC ACID TRANSPORTER"/>
    <property type="match status" value="1"/>
</dbReference>
<dbReference type="CDD" id="cd17327">
    <property type="entry name" value="MFS_FEN2_like"/>
    <property type="match status" value="1"/>
</dbReference>
<feature type="transmembrane region" description="Helical" evidence="6">
    <location>
        <begin position="469"/>
        <end position="490"/>
    </location>
</feature>
<comment type="subcellular location">
    <subcellularLocation>
        <location evidence="1">Membrane</location>
        <topology evidence="1">Multi-pass membrane protein</topology>
    </subcellularLocation>
</comment>
<dbReference type="InterPro" id="IPR011701">
    <property type="entry name" value="MFS"/>
</dbReference>
<keyword evidence="4 6" id="KW-1133">Transmembrane helix</keyword>
<keyword evidence="5 6" id="KW-0472">Membrane</keyword>
<dbReference type="GO" id="GO:0022857">
    <property type="term" value="F:transmembrane transporter activity"/>
    <property type="evidence" value="ECO:0007669"/>
    <property type="project" value="InterPro"/>
</dbReference>
<dbReference type="Pfam" id="PF07690">
    <property type="entry name" value="MFS_1"/>
    <property type="match status" value="1"/>
</dbReference>
<feature type="transmembrane region" description="Helical" evidence="6">
    <location>
        <begin position="273"/>
        <end position="294"/>
    </location>
</feature>
<evidence type="ECO:0000256" key="6">
    <source>
        <dbReference type="SAM" id="Phobius"/>
    </source>
</evidence>
<evidence type="ECO:0000313" key="9">
    <source>
        <dbReference type="Proteomes" id="UP000002866"/>
    </source>
</evidence>
<keyword evidence="9" id="KW-1185">Reference proteome</keyword>
<evidence type="ECO:0000256" key="5">
    <source>
        <dbReference type="ARBA" id="ARBA00023136"/>
    </source>
</evidence>
<dbReference type="KEGG" id="tbl:TBLA_0C05700"/>
<proteinExistence type="predicted"/>
<evidence type="ECO:0000259" key="7">
    <source>
        <dbReference type="PROSITE" id="PS50850"/>
    </source>
</evidence>
<dbReference type="FunFam" id="1.20.1250.20:FF:000370">
    <property type="entry name" value="Nicotinic acid permease"/>
    <property type="match status" value="1"/>
</dbReference>
<evidence type="ECO:0000256" key="2">
    <source>
        <dbReference type="ARBA" id="ARBA00022448"/>
    </source>
</evidence>
<gene>
    <name evidence="8" type="primary">TBLA0C05700</name>
    <name evidence="8" type="ORF">TBLA_0C05700</name>
</gene>
<dbReference type="OMA" id="CTAWVKN"/>
<feature type="domain" description="Major facilitator superfamily (MFS) profile" evidence="7">
    <location>
        <begin position="116"/>
        <end position="528"/>
    </location>
</feature>
<reference evidence="8 9" key="1">
    <citation type="journal article" date="2011" name="Proc. Natl. Acad. Sci. U.S.A.">
        <title>Evolutionary erosion of yeast sex chromosomes by mating-type switching accidents.</title>
        <authorList>
            <person name="Gordon J.L."/>
            <person name="Armisen D."/>
            <person name="Proux-Wera E."/>
            <person name="Oheigeartaigh S.S."/>
            <person name="Byrne K.P."/>
            <person name="Wolfe K.H."/>
        </authorList>
    </citation>
    <scope>NUCLEOTIDE SEQUENCE [LARGE SCALE GENOMIC DNA]</scope>
    <source>
        <strain evidence="9">ATCC 34711 / CBS 6284 / DSM 70876 / NBRC 10599 / NRRL Y-10934 / UCD 77-7</strain>
    </source>
</reference>
<dbReference type="InterPro" id="IPR036259">
    <property type="entry name" value="MFS_trans_sf"/>
</dbReference>
<dbReference type="PANTHER" id="PTHR43791">
    <property type="entry name" value="PERMEASE-RELATED"/>
    <property type="match status" value="1"/>
</dbReference>
<dbReference type="PROSITE" id="PS50850">
    <property type="entry name" value="MFS"/>
    <property type="match status" value="1"/>
</dbReference>
<name>I2H1W6_HENB6</name>
<feature type="transmembrane region" description="Helical" evidence="6">
    <location>
        <begin position="496"/>
        <end position="523"/>
    </location>
</feature>
<dbReference type="EMBL" id="HE806318">
    <property type="protein sequence ID" value="CCH60368.1"/>
    <property type="molecule type" value="Genomic_DNA"/>
</dbReference>
<feature type="transmembrane region" description="Helical" evidence="6">
    <location>
        <begin position="410"/>
        <end position="430"/>
    </location>
</feature>
<protein>
    <recommendedName>
        <fullName evidence="7">Major facilitator superfamily (MFS) profile domain-containing protein</fullName>
    </recommendedName>
</protein>
<feature type="transmembrane region" description="Helical" evidence="6">
    <location>
        <begin position="182"/>
        <end position="201"/>
    </location>
</feature>
<organism evidence="8 9">
    <name type="scientific">Henningerozyma blattae (strain ATCC 34711 / CBS 6284 / DSM 70876 / NBRC 10599 / NRRL Y-10934 / UCD 77-7)</name>
    <name type="common">Yeast</name>
    <name type="synonym">Tetrapisispora blattae</name>
    <dbReference type="NCBI Taxonomy" id="1071380"/>
    <lineage>
        <taxon>Eukaryota</taxon>
        <taxon>Fungi</taxon>
        <taxon>Dikarya</taxon>
        <taxon>Ascomycota</taxon>
        <taxon>Saccharomycotina</taxon>
        <taxon>Saccharomycetes</taxon>
        <taxon>Saccharomycetales</taxon>
        <taxon>Saccharomycetaceae</taxon>
        <taxon>Henningerozyma</taxon>
    </lineage>
</organism>
<dbReference type="OrthoDB" id="2985014at2759"/>
<dbReference type="GO" id="GO:0016020">
    <property type="term" value="C:membrane"/>
    <property type="evidence" value="ECO:0007669"/>
    <property type="project" value="UniProtKB-SubCell"/>
</dbReference>
<dbReference type="Proteomes" id="UP000002866">
    <property type="component" value="Chromosome 3"/>
</dbReference>
<evidence type="ECO:0000313" key="8">
    <source>
        <dbReference type="EMBL" id="CCH60368.1"/>
    </source>
</evidence>
<feature type="transmembrane region" description="Helical" evidence="6">
    <location>
        <begin position="241"/>
        <end position="261"/>
    </location>
</feature>
<dbReference type="HOGENOM" id="CLU_001265_0_1_1"/>
<feature type="transmembrane region" description="Helical" evidence="6">
    <location>
        <begin position="345"/>
        <end position="369"/>
    </location>
</feature>
<evidence type="ECO:0000256" key="3">
    <source>
        <dbReference type="ARBA" id="ARBA00022692"/>
    </source>
</evidence>
<evidence type="ECO:0000256" key="4">
    <source>
        <dbReference type="ARBA" id="ARBA00022989"/>
    </source>
</evidence>
<dbReference type="Gene3D" id="1.20.1250.20">
    <property type="entry name" value="MFS general substrate transporter like domains"/>
    <property type="match status" value="2"/>
</dbReference>
<keyword evidence="3 6" id="KW-0812">Transmembrane</keyword>
<dbReference type="eggNOG" id="KOG2533">
    <property type="taxonomic scope" value="Eukaryota"/>
</dbReference>
<dbReference type="FunCoup" id="I2H1W6">
    <property type="interactions" value="205"/>
</dbReference>
<feature type="transmembrane region" description="Helical" evidence="6">
    <location>
        <begin position="381"/>
        <end position="398"/>
    </location>
</feature>
<sequence>MLDLKIEPVENILFVKEDNSITHRNNSVITKRRSSSIETNNYNINNDQINYDKEVNHNIVTFENLSNNDNELNTYKKENYDVYENGILSTATDDDGIPSATHPMEKKILRKMDMYLIPLMCLLYFLSNLDKSNIGNAEVAGLSESLNLKGTQYNTCVTVFYGSYIIFDPIGTNLLKIIGPKYLMTICLLCFGIISLCTAWANSFGGLVALRVLLGCMEGIIYPAINMYLSVCYRREQYAKRFAYVFSAACLSSSFGGLISYGCSKIKGSNLEAWQYIFIVEGAISIGCTPLYFFGMAKDLENSWFFNKEEKEYVMERYKTMNTFNPEEKFDWEQVWFAIKDIKTWVSAVALFGIDLTTFGLTVFLPIIITSLGFTNVRAQLMTVPVYFLTAIVFFICANWSDRLKLRSPFIIVSCLTTVIGLAIVLGSTVHGVRYFGVYILCMGIYVNAAVNCLWLSGNVGNYFKRATALGINLFFGSGSGLVSGQIFLAKEKPRYIKGLSICLAFQCLSIIMTIIQLLLYMWENKKKDAIIKRCNETGEPIPYDDKMSDENPQFRYMY</sequence>
<dbReference type="AlphaFoldDB" id="I2H1W6"/>
<feature type="transmembrane region" description="Helical" evidence="6">
    <location>
        <begin position="207"/>
        <end position="229"/>
    </location>
</feature>
<feature type="transmembrane region" description="Helical" evidence="6">
    <location>
        <begin position="436"/>
        <end position="457"/>
    </location>
</feature>
<accession>I2H1W6</accession>
<dbReference type="FunFam" id="1.20.1250.20:FF:000013">
    <property type="entry name" value="MFS general substrate transporter"/>
    <property type="match status" value="1"/>
</dbReference>